<proteinExistence type="predicted"/>
<sequence>MKQEKTGLLVIGLLLVAVIGISIWSMEPTEDILTEAIVVANEKFTENSVEVNSETDELSMYVPESFVVVEESPNNVILSREEQQYILFYNSFEPVTSKLNYEAASKDTDSLVLESFEENDRFGYIYITSEEANDKAFLLQIGVGGVKITTISSKNEILYDVEQMMLMANSIAYKDK</sequence>
<comment type="caution">
    <text evidence="2">The sequence shown here is derived from an EMBL/GenBank/DDBJ whole genome shotgun (WGS) entry which is preliminary data.</text>
</comment>
<name>A0ABV8VUN2_9BACI</name>
<keyword evidence="3" id="KW-1185">Reference proteome</keyword>
<evidence type="ECO:0008006" key="4">
    <source>
        <dbReference type="Google" id="ProtNLM"/>
    </source>
</evidence>
<evidence type="ECO:0000313" key="2">
    <source>
        <dbReference type="EMBL" id="MFC4388184.1"/>
    </source>
</evidence>
<organism evidence="2 3">
    <name type="scientific">Gracilibacillus marinus</name>
    <dbReference type="NCBI Taxonomy" id="630535"/>
    <lineage>
        <taxon>Bacteria</taxon>
        <taxon>Bacillati</taxon>
        <taxon>Bacillota</taxon>
        <taxon>Bacilli</taxon>
        <taxon>Bacillales</taxon>
        <taxon>Bacillaceae</taxon>
        <taxon>Gracilibacillus</taxon>
    </lineage>
</organism>
<evidence type="ECO:0000256" key="1">
    <source>
        <dbReference type="SAM" id="Phobius"/>
    </source>
</evidence>
<gene>
    <name evidence="2" type="ORF">ACFOZ1_10275</name>
</gene>
<protein>
    <recommendedName>
        <fullName evidence="4">DUF4367 domain-containing protein</fullName>
    </recommendedName>
</protein>
<keyword evidence="1" id="KW-0812">Transmembrane</keyword>
<feature type="transmembrane region" description="Helical" evidence="1">
    <location>
        <begin position="7"/>
        <end position="26"/>
    </location>
</feature>
<dbReference type="EMBL" id="JBHSDV010000003">
    <property type="protein sequence ID" value="MFC4388184.1"/>
    <property type="molecule type" value="Genomic_DNA"/>
</dbReference>
<evidence type="ECO:0000313" key="3">
    <source>
        <dbReference type="Proteomes" id="UP001595880"/>
    </source>
</evidence>
<reference evidence="3" key="1">
    <citation type="journal article" date="2019" name="Int. J. Syst. Evol. Microbiol.">
        <title>The Global Catalogue of Microorganisms (GCM) 10K type strain sequencing project: providing services to taxonomists for standard genome sequencing and annotation.</title>
        <authorList>
            <consortium name="The Broad Institute Genomics Platform"/>
            <consortium name="The Broad Institute Genome Sequencing Center for Infectious Disease"/>
            <person name="Wu L."/>
            <person name="Ma J."/>
        </authorList>
    </citation>
    <scope>NUCLEOTIDE SEQUENCE [LARGE SCALE GENOMIC DNA]</scope>
    <source>
        <strain evidence="3">KACC 14058</strain>
    </source>
</reference>
<dbReference type="RefSeq" id="WP_390199040.1">
    <property type="nucleotide sequence ID" value="NZ_JBHSDV010000003.1"/>
</dbReference>
<dbReference type="Proteomes" id="UP001595880">
    <property type="component" value="Unassembled WGS sequence"/>
</dbReference>
<keyword evidence="1" id="KW-0472">Membrane</keyword>
<accession>A0ABV8VUN2</accession>
<keyword evidence="1" id="KW-1133">Transmembrane helix</keyword>